<keyword evidence="3" id="KW-0472">Membrane</keyword>
<evidence type="ECO:0000256" key="2">
    <source>
        <dbReference type="PROSITE-ProRule" id="PRU00284"/>
    </source>
</evidence>
<evidence type="ECO:0000256" key="3">
    <source>
        <dbReference type="SAM" id="Phobius"/>
    </source>
</evidence>
<comment type="caution">
    <text evidence="5">The sequence shown here is derived from an EMBL/GenBank/DDBJ whole genome shotgun (WGS) entry which is preliminary data.</text>
</comment>
<feature type="transmembrane region" description="Helical" evidence="3">
    <location>
        <begin position="6"/>
        <end position="23"/>
    </location>
</feature>
<dbReference type="PROSITE" id="PS50111">
    <property type="entry name" value="CHEMOTAXIS_TRANSDUC_2"/>
    <property type="match status" value="1"/>
</dbReference>
<dbReference type="Pfam" id="PF00015">
    <property type="entry name" value="MCPsignal"/>
    <property type="match status" value="1"/>
</dbReference>
<evidence type="ECO:0000256" key="1">
    <source>
        <dbReference type="ARBA" id="ARBA00023224"/>
    </source>
</evidence>
<dbReference type="InterPro" id="IPR004089">
    <property type="entry name" value="MCPsignal_dom"/>
</dbReference>
<feature type="domain" description="Methyl-accepting transducer" evidence="4">
    <location>
        <begin position="79"/>
        <end position="258"/>
    </location>
</feature>
<dbReference type="Gene3D" id="1.10.287.950">
    <property type="entry name" value="Methyl-accepting chemotaxis protein"/>
    <property type="match status" value="1"/>
</dbReference>
<gene>
    <name evidence="5" type="ORF">HNQ50_002892</name>
</gene>
<keyword evidence="3" id="KW-0812">Transmembrane</keyword>
<accession>A0A840RFQ0</accession>
<evidence type="ECO:0000313" key="6">
    <source>
        <dbReference type="Proteomes" id="UP000543030"/>
    </source>
</evidence>
<reference evidence="5 6" key="1">
    <citation type="submission" date="2020-08" db="EMBL/GenBank/DDBJ databases">
        <title>Genomic Encyclopedia of Type Strains, Phase IV (KMG-IV): sequencing the most valuable type-strain genomes for metagenomic binning, comparative biology and taxonomic classification.</title>
        <authorList>
            <person name="Goeker M."/>
        </authorList>
    </citation>
    <scope>NUCLEOTIDE SEQUENCE [LARGE SCALE GENOMIC DNA]</scope>
    <source>
        <strain evidence="5 6">DSM 18233</strain>
    </source>
</reference>
<sequence>MEIGFYAAFLLAGLLIGAVFTGWRARQRQQDFDLLRRAQDRRIAELENRPNPQDVAQQQRQWQQELDTLHRALADAASARAADEHAWAGREAAARQSVMDELGQQYAARAAELNATLAEEHALLRQDIESLLGIVQVVERWHDELQVILVNNRELKSQNEEFARIVKNVVMLALNAAIEAARAGEHGRGFAVVADGVRNLALTSADVARQYQQNLHKNDLITTTTFQDMQASSNMIRNAVFGLRAAAAKIDAAMATAG</sequence>
<dbReference type="AlphaFoldDB" id="A0A840RFQ0"/>
<dbReference type="PANTHER" id="PTHR32089">
    <property type="entry name" value="METHYL-ACCEPTING CHEMOTAXIS PROTEIN MCPB"/>
    <property type="match status" value="1"/>
</dbReference>
<evidence type="ECO:0000313" key="5">
    <source>
        <dbReference type="EMBL" id="MBB5192155.1"/>
    </source>
</evidence>
<protein>
    <submittedName>
        <fullName evidence="5">Methyl-accepting chemotaxis protein</fullName>
    </submittedName>
</protein>
<keyword evidence="1 2" id="KW-0807">Transducer</keyword>
<dbReference type="PANTHER" id="PTHR32089:SF112">
    <property type="entry name" value="LYSOZYME-LIKE PROTEIN-RELATED"/>
    <property type="match status" value="1"/>
</dbReference>
<name>A0A840RFQ0_9NEIS</name>
<dbReference type="GO" id="GO:0007165">
    <property type="term" value="P:signal transduction"/>
    <property type="evidence" value="ECO:0007669"/>
    <property type="project" value="UniProtKB-KW"/>
</dbReference>
<dbReference type="Proteomes" id="UP000543030">
    <property type="component" value="Unassembled WGS sequence"/>
</dbReference>
<evidence type="ECO:0000259" key="4">
    <source>
        <dbReference type="PROSITE" id="PS50111"/>
    </source>
</evidence>
<dbReference type="SUPFAM" id="SSF58104">
    <property type="entry name" value="Methyl-accepting chemotaxis protein (MCP) signaling domain"/>
    <property type="match status" value="1"/>
</dbReference>
<dbReference type="GO" id="GO:0016020">
    <property type="term" value="C:membrane"/>
    <property type="evidence" value="ECO:0007669"/>
    <property type="project" value="InterPro"/>
</dbReference>
<keyword evidence="6" id="KW-1185">Reference proteome</keyword>
<organism evidence="5 6">
    <name type="scientific">Silvimonas terrae</name>
    <dbReference type="NCBI Taxonomy" id="300266"/>
    <lineage>
        <taxon>Bacteria</taxon>
        <taxon>Pseudomonadati</taxon>
        <taxon>Pseudomonadota</taxon>
        <taxon>Betaproteobacteria</taxon>
        <taxon>Neisseriales</taxon>
        <taxon>Chitinibacteraceae</taxon>
        <taxon>Silvimonas</taxon>
    </lineage>
</organism>
<dbReference type="EMBL" id="JACHHN010000005">
    <property type="protein sequence ID" value="MBB5192155.1"/>
    <property type="molecule type" value="Genomic_DNA"/>
</dbReference>
<proteinExistence type="predicted"/>
<keyword evidence="3" id="KW-1133">Transmembrane helix</keyword>